<dbReference type="EMBL" id="CP002281">
    <property type="protein sequence ID" value="ADO82744.1"/>
    <property type="molecule type" value="Genomic_DNA"/>
</dbReference>
<organism evidence="1 2">
    <name type="scientific">Ilyobacter polytropus (strain ATCC 51220 / DSM 2926 / LMG 16218 / CuHBu1)</name>
    <dbReference type="NCBI Taxonomy" id="572544"/>
    <lineage>
        <taxon>Bacteria</taxon>
        <taxon>Fusobacteriati</taxon>
        <taxon>Fusobacteriota</taxon>
        <taxon>Fusobacteriia</taxon>
        <taxon>Fusobacteriales</taxon>
        <taxon>Fusobacteriaceae</taxon>
        <taxon>Ilyobacter</taxon>
    </lineage>
</organism>
<accession>E3H8H7</accession>
<proteinExistence type="predicted"/>
<protein>
    <submittedName>
        <fullName evidence="1">Uncharacterized protein</fullName>
    </submittedName>
</protein>
<dbReference type="Proteomes" id="UP000006875">
    <property type="component" value="Chromosome"/>
</dbReference>
<dbReference type="STRING" id="572544.Ilyop_0962"/>
<sequence>MKISFVKIRSSRVRKRMVRKFIKCMDLAEHYKPSPDWLGKSSSKAHIRKKGFWHLRNFKTSKINVEDSIDLEFLSERIKKLDKHHQ</sequence>
<dbReference type="HOGENOM" id="CLU_2493719_0_0_0"/>
<dbReference type="AlphaFoldDB" id="E3H8H7"/>
<reference evidence="1 2" key="1">
    <citation type="journal article" date="2010" name="Stand. Genomic Sci.">
        <title>Complete genome sequence of Ilyobacter polytropus type strain (CuHbu1).</title>
        <authorList>
            <person name="Sikorski J."/>
            <person name="Chertkov O."/>
            <person name="Lapidus A."/>
            <person name="Nolan M."/>
            <person name="Lucas S."/>
            <person name="Del Rio T.G."/>
            <person name="Tice H."/>
            <person name="Cheng J.F."/>
            <person name="Tapia R."/>
            <person name="Han C."/>
            <person name="Goodwin L."/>
            <person name="Pitluck S."/>
            <person name="Liolios K."/>
            <person name="Ivanova N."/>
            <person name="Mavromatis K."/>
            <person name="Mikhailova N."/>
            <person name="Pati A."/>
            <person name="Chen A."/>
            <person name="Palaniappan K."/>
            <person name="Land M."/>
            <person name="Hauser L."/>
            <person name="Chang Y.J."/>
            <person name="Jeffries C.D."/>
            <person name="Brambilla E."/>
            <person name="Yasawong M."/>
            <person name="Rohde M."/>
            <person name="Pukall R."/>
            <person name="Spring S."/>
            <person name="Goker M."/>
            <person name="Woyke T."/>
            <person name="Bristow J."/>
            <person name="Eisen J.A."/>
            <person name="Markowitz V."/>
            <person name="Hugenholtz P."/>
            <person name="Kyrpides N.C."/>
            <person name="Klenk H.P."/>
        </authorList>
    </citation>
    <scope>NUCLEOTIDE SEQUENCE [LARGE SCALE GENOMIC DNA]</scope>
    <source>
        <strain evidence="2">ATCC 51220 / DSM 2926 / LMG 16218 / CuHBu1</strain>
    </source>
</reference>
<evidence type="ECO:0000313" key="2">
    <source>
        <dbReference type="Proteomes" id="UP000006875"/>
    </source>
</evidence>
<name>E3H8H7_ILYPC</name>
<gene>
    <name evidence="1" type="ordered locus">Ilyop_0962</name>
</gene>
<dbReference type="KEGG" id="ipo:Ilyop_0962"/>
<evidence type="ECO:0000313" key="1">
    <source>
        <dbReference type="EMBL" id="ADO82744.1"/>
    </source>
</evidence>
<keyword evidence="2" id="KW-1185">Reference proteome</keyword>